<evidence type="ECO:0000313" key="2">
    <source>
        <dbReference type="EMBL" id="KMV15956.1"/>
    </source>
</evidence>
<organism evidence="2 3">
    <name type="scientific">Mycolicibacterium conceptionense</name>
    <dbReference type="NCBI Taxonomy" id="451644"/>
    <lineage>
        <taxon>Bacteria</taxon>
        <taxon>Bacillati</taxon>
        <taxon>Actinomycetota</taxon>
        <taxon>Actinomycetes</taxon>
        <taxon>Mycobacteriales</taxon>
        <taxon>Mycobacteriaceae</taxon>
        <taxon>Mycolicibacterium</taxon>
    </lineage>
</organism>
<feature type="region of interest" description="Disordered" evidence="1">
    <location>
        <begin position="1"/>
        <end position="37"/>
    </location>
</feature>
<evidence type="ECO:0000256" key="1">
    <source>
        <dbReference type="SAM" id="MobiDB-lite"/>
    </source>
</evidence>
<dbReference type="RefSeq" id="WP_048896216.1">
    <property type="nucleotide sequence ID" value="NZ_LFOD01000025.1"/>
</dbReference>
<dbReference type="EMBL" id="LFOD01000025">
    <property type="protein sequence ID" value="KMV15956.1"/>
    <property type="molecule type" value="Genomic_DNA"/>
</dbReference>
<dbReference type="Proteomes" id="UP000037594">
    <property type="component" value="Unassembled WGS sequence"/>
</dbReference>
<gene>
    <name evidence="2" type="ORF">ACT17_22965</name>
</gene>
<dbReference type="OrthoDB" id="4775497at2"/>
<sequence>MSADKNLAGTRWRRNKDGVRISISSDSEGPSRGSRSLLAHRLDTGRAFWVTPEGLRRKYEPEEK</sequence>
<proteinExistence type="predicted"/>
<reference evidence="2 3" key="1">
    <citation type="submission" date="2015-06" db="EMBL/GenBank/DDBJ databases">
        <title>Genome sequence of Mycobacterium conceptionense strain MLE.</title>
        <authorList>
            <person name="Greninger A.L."/>
            <person name="Cunningham G."/>
            <person name="Chiu C.Y."/>
            <person name="Miller S."/>
        </authorList>
    </citation>
    <scope>NUCLEOTIDE SEQUENCE [LARGE SCALE GENOMIC DNA]</scope>
    <source>
        <strain evidence="2 3">MLE</strain>
    </source>
</reference>
<comment type="caution">
    <text evidence="2">The sequence shown here is derived from an EMBL/GenBank/DDBJ whole genome shotgun (WGS) entry which is preliminary data.</text>
</comment>
<dbReference type="AlphaFoldDB" id="A0A0J8U359"/>
<accession>A0A0J8U359</accession>
<evidence type="ECO:0000313" key="3">
    <source>
        <dbReference type="Proteomes" id="UP000037594"/>
    </source>
</evidence>
<name>A0A0J8U359_9MYCO</name>
<dbReference type="PATRIC" id="fig|451644.5.peg.4742"/>
<protein>
    <submittedName>
        <fullName evidence="2">Uncharacterized protein</fullName>
    </submittedName>
</protein>